<feature type="transmembrane region" description="Helical" evidence="5">
    <location>
        <begin position="209"/>
        <end position="229"/>
    </location>
</feature>
<dbReference type="InterPro" id="IPR007271">
    <property type="entry name" value="Nuc_sug_transpt"/>
</dbReference>
<organism evidence="6 7">
    <name type="scientific">Reticulomyxa filosa</name>
    <dbReference type="NCBI Taxonomy" id="46433"/>
    <lineage>
        <taxon>Eukaryota</taxon>
        <taxon>Sar</taxon>
        <taxon>Rhizaria</taxon>
        <taxon>Retaria</taxon>
        <taxon>Foraminifera</taxon>
        <taxon>Monothalamids</taxon>
        <taxon>Reticulomyxidae</taxon>
        <taxon>Reticulomyxa</taxon>
    </lineage>
</organism>
<dbReference type="GO" id="GO:0015165">
    <property type="term" value="F:pyrimidine nucleotide-sugar transmembrane transporter activity"/>
    <property type="evidence" value="ECO:0007669"/>
    <property type="project" value="InterPro"/>
</dbReference>
<keyword evidence="3 5" id="KW-1133">Transmembrane helix</keyword>
<name>X6PD05_RETFI</name>
<dbReference type="OrthoDB" id="408493at2759"/>
<feature type="transmembrane region" description="Helical" evidence="5">
    <location>
        <begin position="147"/>
        <end position="168"/>
    </location>
</feature>
<dbReference type="AlphaFoldDB" id="X6PD05"/>
<evidence type="ECO:0000256" key="1">
    <source>
        <dbReference type="ARBA" id="ARBA00004141"/>
    </source>
</evidence>
<dbReference type="PANTHER" id="PTHR10231">
    <property type="entry name" value="NUCLEOTIDE-SUGAR TRANSMEMBRANE TRANSPORTER"/>
    <property type="match status" value="1"/>
</dbReference>
<dbReference type="OMA" id="FFAYTPM"/>
<evidence type="ECO:0000256" key="2">
    <source>
        <dbReference type="ARBA" id="ARBA00022692"/>
    </source>
</evidence>
<keyword evidence="4 5" id="KW-0472">Membrane</keyword>
<evidence type="ECO:0000256" key="3">
    <source>
        <dbReference type="ARBA" id="ARBA00022989"/>
    </source>
</evidence>
<comment type="subcellular location">
    <subcellularLocation>
        <location evidence="1">Membrane</location>
        <topology evidence="1">Multi-pass membrane protein</topology>
    </subcellularLocation>
</comment>
<gene>
    <name evidence="6" type="ORF">RFI_01080</name>
</gene>
<feature type="transmembrane region" description="Helical" evidence="5">
    <location>
        <begin position="262"/>
        <end position="281"/>
    </location>
</feature>
<evidence type="ECO:0000256" key="4">
    <source>
        <dbReference type="ARBA" id="ARBA00023136"/>
    </source>
</evidence>
<evidence type="ECO:0000256" key="5">
    <source>
        <dbReference type="SAM" id="Phobius"/>
    </source>
</evidence>
<accession>X6PD05</accession>
<protein>
    <submittedName>
        <fullName evidence="6">Uncharacterized protein</fullName>
    </submittedName>
</protein>
<evidence type="ECO:0000313" key="6">
    <source>
        <dbReference type="EMBL" id="ETO35983.1"/>
    </source>
</evidence>
<dbReference type="Proteomes" id="UP000023152">
    <property type="component" value="Unassembled WGS sequence"/>
</dbReference>
<reference evidence="6 7" key="1">
    <citation type="journal article" date="2013" name="Curr. Biol.">
        <title>The Genome of the Foraminiferan Reticulomyxa filosa.</title>
        <authorList>
            <person name="Glockner G."/>
            <person name="Hulsmann N."/>
            <person name="Schleicher M."/>
            <person name="Noegel A.A."/>
            <person name="Eichinger L."/>
            <person name="Gallinger C."/>
            <person name="Pawlowski J."/>
            <person name="Sierra R."/>
            <person name="Euteneuer U."/>
            <person name="Pillet L."/>
            <person name="Moustafa A."/>
            <person name="Platzer M."/>
            <person name="Groth M."/>
            <person name="Szafranski K."/>
            <person name="Schliwa M."/>
        </authorList>
    </citation>
    <scope>NUCLEOTIDE SEQUENCE [LARGE SCALE GENOMIC DNA]</scope>
</reference>
<evidence type="ECO:0000313" key="7">
    <source>
        <dbReference type="Proteomes" id="UP000023152"/>
    </source>
</evidence>
<proteinExistence type="predicted"/>
<dbReference type="GO" id="GO:0000139">
    <property type="term" value="C:Golgi membrane"/>
    <property type="evidence" value="ECO:0007669"/>
    <property type="project" value="InterPro"/>
</dbReference>
<keyword evidence="7" id="KW-1185">Reference proteome</keyword>
<sequence length="290" mass="31264">MKKKKALYTLLRRFAVGVLFDEASDSSILIAGEIIKFGVSFVMTTSDLKKQHGSHLKKLVQGSPKMFVPAAVYYAMNRLRTFTVCSQLKTLTTAGFSYLMLGRTFSSVRIRALLHLVCSVIVISEYAATHQHKSSKKSAEGGGSMSFIIGLLAVLTEVTLSGLISVYFEKVLKDDQNAVSVWDRNIQLAVFSFLLYFPSLHNDGYFKNWTAITLIISILGASGGLLVAFSMKYTDAIIKALATSGAIVLAATGGAIWLNGPFGIPVAVSSISVVVAIFTYVTDGKGFGSS</sequence>
<comment type="caution">
    <text evidence="6">The sequence shown here is derived from an EMBL/GenBank/DDBJ whole genome shotgun (WGS) entry which is preliminary data.</text>
</comment>
<dbReference type="EMBL" id="ASPP01001109">
    <property type="protein sequence ID" value="ETO35983.1"/>
    <property type="molecule type" value="Genomic_DNA"/>
</dbReference>
<dbReference type="Pfam" id="PF04142">
    <property type="entry name" value="Nuc_sug_transp"/>
    <property type="match status" value="1"/>
</dbReference>
<feature type="transmembrane region" description="Helical" evidence="5">
    <location>
        <begin position="180"/>
        <end position="197"/>
    </location>
</feature>
<feature type="transmembrane region" description="Helical" evidence="5">
    <location>
        <begin position="108"/>
        <end position="127"/>
    </location>
</feature>
<feature type="transmembrane region" description="Helical" evidence="5">
    <location>
        <begin position="236"/>
        <end position="256"/>
    </location>
</feature>
<keyword evidence="2 5" id="KW-0812">Transmembrane</keyword>